<evidence type="ECO:0000256" key="1">
    <source>
        <dbReference type="ARBA" id="ARBA00006040"/>
    </source>
</evidence>
<dbReference type="InterPro" id="IPR001567">
    <property type="entry name" value="Pept_M3A_M3B_dom"/>
</dbReference>
<dbReference type="AlphaFoldDB" id="A0A8E0NCJ4"/>
<evidence type="ECO:0000256" key="7">
    <source>
        <dbReference type="RuleBase" id="RU003435"/>
    </source>
</evidence>
<keyword evidence="3 7" id="KW-0479">Metal-binding</keyword>
<dbReference type="InterPro" id="IPR034005">
    <property type="entry name" value="M3A_DCP"/>
</dbReference>
<dbReference type="Proteomes" id="UP000016569">
    <property type="component" value="Unassembled WGS sequence"/>
</dbReference>
<keyword evidence="4 7" id="KW-0378">Hydrolase</keyword>
<evidence type="ECO:0000256" key="5">
    <source>
        <dbReference type="ARBA" id="ARBA00022833"/>
    </source>
</evidence>
<dbReference type="InterPro" id="IPR024077">
    <property type="entry name" value="Neurolysin/TOP_dom2"/>
</dbReference>
<accession>A0A8E0NCJ4</accession>
<organism evidence="9 10">
    <name type="scientific">Brevundimonas abyssalis TAR-001</name>
    <dbReference type="NCBI Taxonomy" id="1391729"/>
    <lineage>
        <taxon>Bacteria</taxon>
        <taxon>Pseudomonadati</taxon>
        <taxon>Pseudomonadota</taxon>
        <taxon>Alphaproteobacteria</taxon>
        <taxon>Caulobacterales</taxon>
        <taxon>Caulobacteraceae</taxon>
        <taxon>Brevundimonas</taxon>
    </lineage>
</organism>
<keyword evidence="10" id="KW-1185">Reference proteome</keyword>
<dbReference type="EMBL" id="BATC01000040">
    <property type="protein sequence ID" value="GAD59833.1"/>
    <property type="molecule type" value="Genomic_DNA"/>
</dbReference>
<evidence type="ECO:0000256" key="3">
    <source>
        <dbReference type="ARBA" id="ARBA00022723"/>
    </source>
</evidence>
<dbReference type="GO" id="GO:0046872">
    <property type="term" value="F:metal ion binding"/>
    <property type="evidence" value="ECO:0007669"/>
    <property type="project" value="UniProtKB-UniRule"/>
</dbReference>
<dbReference type="GO" id="GO:0006508">
    <property type="term" value="P:proteolysis"/>
    <property type="evidence" value="ECO:0007669"/>
    <property type="project" value="UniProtKB-KW"/>
</dbReference>
<evidence type="ECO:0000256" key="2">
    <source>
        <dbReference type="ARBA" id="ARBA00022670"/>
    </source>
</evidence>
<keyword evidence="9" id="KW-0121">Carboxypeptidase</keyword>
<keyword evidence="5 7" id="KW-0862">Zinc</keyword>
<sequence length="659" mass="73956">MPPWDQVTPDLLRDALNKGIEQMRAEVAVVVNNPEPATFENTILPMERGGQHIQRAGSIFGVMIGNIGSADYQALNREMSPILSAASDEITFNEVLFQRIQAVHEGAEAAGLSAEQRRLVEREYEGLVRNGAALNAAGKAELGRINQSLSTAFTNFQQKVVADEQLFTHIAAEAGVAGLPDSNKSAAAEAASSRDLSGYVIVNTRSAVDPFLTFADDRGMREQIWRKFVNRGDNGDANDTNATIAEILRLRAERARLLGFETHAHWRMQDTMAKTPEAAMELMMRVWPPAVARVGEEVAEMTRMAGHEIEPWDYLYYLEKVRKERYDLDQNDLKPYFELNSMKQGAFHMAERLYGMVFTPLPDGTVPVFHPDVKVFEVTDKDSGEHIGLFYSDDFARSGKRSGAWMTTYRSHSTIDGERNVLASNNNNFIKAPAGEPLLISLDDTLTLFHEFGHAIHYLLSTVNYPSLGGTPRDFVEYPSQVHEKWVLTRPILDRFARHHETGEAMPQALLDKIEESSTFAEGYHTVSYLSSALVDMDLHNRSTAVTDPDAFEREALERIGMPPQIVMRHRLPQFNHLFTSDAYSAGYYSYLWSEVMDADTWAAFTEAGDPFDPDTARRFKEIILAPGNTTDRAEAYRQFRGRDPDVTALLRTRGFPTS</sequence>
<dbReference type="GO" id="GO:0005829">
    <property type="term" value="C:cytosol"/>
    <property type="evidence" value="ECO:0007669"/>
    <property type="project" value="TreeGrafter"/>
</dbReference>
<reference evidence="10" key="1">
    <citation type="journal article" date="2013" name="Genome Announc.">
        <title>Draft Genome Sequence of the Dimorphic Prosthecate Bacterium Brevundimonas abyssalis TAR-001T.</title>
        <authorList>
            <person name="Tsubouchi T."/>
            <person name="Nishi S."/>
            <person name="Usui K."/>
            <person name="Shimane Y."/>
            <person name="Takaki Y."/>
            <person name="Maruyama T."/>
            <person name="Hatada Y."/>
        </authorList>
    </citation>
    <scope>NUCLEOTIDE SEQUENCE [LARGE SCALE GENOMIC DNA]</scope>
    <source>
        <strain evidence="10">TAR-001</strain>
    </source>
</reference>
<dbReference type="InterPro" id="IPR024079">
    <property type="entry name" value="MetalloPept_cat_dom_sf"/>
</dbReference>
<dbReference type="SUPFAM" id="SSF55486">
    <property type="entry name" value="Metalloproteases ('zincins'), catalytic domain"/>
    <property type="match status" value="1"/>
</dbReference>
<dbReference type="Gene3D" id="3.40.390.10">
    <property type="entry name" value="Collagenase (Catalytic Domain)"/>
    <property type="match status" value="1"/>
</dbReference>
<gene>
    <name evidence="9" type="ORF">MBEBAB_2083</name>
</gene>
<dbReference type="Gene3D" id="1.10.1370.10">
    <property type="entry name" value="Neurolysin, domain 3"/>
    <property type="match status" value="1"/>
</dbReference>
<evidence type="ECO:0000256" key="4">
    <source>
        <dbReference type="ARBA" id="ARBA00022801"/>
    </source>
</evidence>
<evidence type="ECO:0000313" key="10">
    <source>
        <dbReference type="Proteomes" id="UP000016569"/>
    </source>
</evidence>
<evidence type="ECO:0000256" key="6">
    <source>
        <dbReference type="ARBA" id="ARBA00023049"/>
    </source>
</evidence>
<comment type="similarity">
    <text evidence="1 7">Belongs to the peptidase M3 family.</text>
</comment>
<dbReference type="GO" id="GO:0004180">
    <property type="term" value="F:carboxypeptidase activity"/>
    <property type="evidence" value="ECO:0007669"/>
    <property type="project" value="UniProtKB-KW"/>
</dbReference>
<name>A0A8E0NCJ4_9CAUL</name>
<comment type="caution">
    <text evidence="9">The sequence shown here is derived from an EMBL/GenBank/DDBJ whole genome shotgun (WGS) entry which is preliminary data.</text>
</comment>
<dbReference type="InterPro" id="IPR045090">
    <property type="entry name" value="Pept_M3A_M3B"/>
</dbReference>
<dbReference type="CDD" id="cd06456">
    <property type="entry name" value="M3A_DCP"/>
    <property type="match status" value="1"/>
</dbReference>
<dbReference type="Pfam" id="PF01432">
    <property type="entry name" value="Peptidase_M3"/>
    <property type="match status" value="1"/>
</dbReference>
<comment type="cofactor">
    <cofactor evidence="7">
        <name>Zn(2+)</name>
        <dbReference type="ChEBI" id="CHEBI:29105"/>
    </cofactor>
    <text evidence="7">Binds 1 zinc ion.</text>
</comment>
<dbReference type="PANTHER" id="PTHR43660:SF1">
    <property type="entry name" value="DIPEPTIDYL CARBOXYPEPTIDASE"/>
    <property type="match status" value="1"/>
</dbReference>
<feature type="domain" description="Peptidase M3A/M3B catalytic" evidence="8">
    <location>
        <begin position="212"/>
        <end position="655"/>
    </location>
</feature>
<dbReference type="GO" id="GO:0004222">
    <property type="term" value="F:metalloendopeptidase activity"/>
    <property type="evidence" value="ECO:0007669"/>
    <property type="project" value="InterPro"/>
</dbReference>
<proteinExistence type="inferred from homology"/>
<dbReference type="Gene3D" id="1.10.1370.40">
    <property type="match status" value="1"/>
</dbReference>
<keyword evidence="2 7" id="KW-0645">Protease</keyword>
<dbReference type="RefSeq" id="WP_021697927.1">
    <property type="nucleotide sequence ID" value="NZ_BATC01000040.1"/>
</dbReference>
<protein>
    <submittedName>
        <fullName evidence="9">Dipeptidyl carboxypeptidase Dcp</fullName>
    </submittedName>
</protein>
<evidence type="ECO:0000259" key="8">
    <source>
        <dbReference type="Pfam" id="PF01432"/>
    </source>
</evidence>
<keyword evidence="6 7" id="KW-0482">Metalloprotease</keyword>
<dbReference type="PANTHER" id="PTHR43660">
    <property type="entry name" value="DIPEPTIDYL CARBOXYPEPTIDASE"/>
    <property type="match status" value="1"/>
</dbReference>
<evidence type="ECO:0000313" key="9">
    <source>
        <dbReference type="EMBL" id="GAD59833.1"/>
    </source>
</evidence>